<comment type="catalytic activity">
    <reaction evidence="11">
        <text>L-homoserine + NADP(+) = L-aspartate 4-semialdehyde + NADPH + H(+)</text>
        <dbReference type="Rhea" id="RHEA:15761"/>
        <dbReference type="ChEBI" id="CHEBI:15378"/>
        <dbReference type="ChEBI" id="CHEBI:57476"/>
        <dbReference type="ChEBI" id="CHEBI:57783"/>
        <dbReference type="ChEBI" id="CHEBI:58349"/>
        <dbReference type="ChEBI" id="CHEBI:537519"/>
        <dbReference type="EC" id="1.1.1.3"/>
    </reaction>
    <physiologicalReaction direction="right-to-left" evidence="11">
        <dbReference type="Rhea" id="RHEA:15763"/>
    </physiologicalReaction>
</comment>
<gene>
    <name evidence="20" type="ORF">NM125_12585</name>
</gene>
<evidence type="ECO:0000256" key="6">
    <source>
        <dbReference type="ARBA" id="ARBA00022605"/>
    </source>
</evidence>
<dbReference type="Gene3D" id="3.40.50.720">
    <property type="entry name" value="NAD(P)-binding Rossmann-like Domain"/>
    <property type="match status" value="1"/>
</dbReference>
<keyword evidence="7 13" id="KW-0791">Threonine biosynthesis</keyword>
<evidence type="ECO:0000256" key="9">
    <source>
        <dbReference type="ARBA" id="ARBA00023002"/>
    </source>
</evidence>
<dbReference type="Proteomes" id="UP001139125">
    <property type="component" value="Unassembled WGS sequence"/>
</dbReference>
<keyword evidence="10 13" id="KW-0486">Methionine biosynthesis</keyword>
<evidence type="ECO:0000256" key="10">
    <source>
        <dbReference type="ARBA" id="ARBA00023167"/>
    </source>
</evidence>
<evidence type="ECO:0000256" key="7">
    <source>
        <dbReference type="ARBA" id="ARBA00022697"/>
    </source>
</evidence>
<dbReference type="SUPFAM" id="SSF51735">
    <property type="entry name" value="NAD(P)-binding Rossmann-fold domains"/>
    <property type="match status" value="1"/>
</dbReference>
<dbReference type="PANTHER" id="PTHR43070:SF3">
    <property type="entry name" value="HOMOSERINE DEHYDROGENASE"/>
    <property type="match status" value="1"/>
</dbReference>
<dbReference type="InterPro" id="IPR036291">
    <property type="entry name" value="NAD(P)-bd_dom_sf"/>
</dbReference>
<keyword evidence="9 13" id="KW-0560">Oxidoreductase</keyword>
<name>A0A9X2L4U8_9BACT</name>
<comment type="similarity">
    <text evidence="4 13 17">Belongs to the homoserine dehydrogenase family.</text>
</comment>
<evidence type="ECO:0000256" key="2">
    <source>
        <dbReference type="ARBA" id="ARBA00005056"/>
    </source>
</evidence>
<feature type="binding site" evidence="15">
    <location>
        <position position="130"/>
    </location>
    <ligand>
        <name>NADPH</name>
        <dbReference type="ChEBI" id="CHEBI:57783"/>
    </ligand>
</feature>
<evidence type="ECO:0000256" key="11">
    <source>
        <dbReference type="ARBA" id="ARBA00048841"/>
    </source>
</evidence>
<dbReference type="GO" id="GO:0050661">
    <property type="term" value="F:NADP binding"/>
    <property type="evidence" value="ECO:0007669"/>
    <property type="project" value="InterPro"/>
</dbReference>
<evidence type="ECO:0000256" key="1">
    <source>
        <dbReference type="ARBA" id="ARBA00001920"/>
    </source>
</evidence>
<evidence type="ECO:0000256" key="5">
    <source>
        <dbReference type="ARBA" id="ARBA00013213"/>
    </source>
</evidence>
<evidence type="ECO:0000256" key="15">
    <source>
        <dbReference type="PIRSR" id="PIRSR036497-2"/>
    </source>
</evidence>
<dbReference type="EC" id="1.1.1.3" evidence="5 13"/>
<feature type="binding site" evidence="15">
    <location>
        <position position="106"/>
    </location>
    <ligand>
        <name>NADPH</name>
        <dbReference type="ChEBI" id="CHEBI:57783"/>
    </ligand>
</feature>
<dbReference type="InterPro" id="IPR011147">
    <property type="entry name" value="Bifunc_Aspkin/hSer_DH"/>
</dbReference>
<dbReference type="GO" id="GO:0004412">
    <property type="term" value="F:homoserine dehydrogenase activity"/>
    <property type="evidence" value="ECO:0007669"/>
    <property type="project" value="UniProtKB-EC"/>
</dbReference>
<reference evidence="20" key="1">
    <citation type="submission" date="2022-06" db="EMBL/GenBank/DDBJ databases">
        <title>Gracilimonas sp. CAU 1638 isolated from sea sediment.</title>
        <authorList>
            <person name="Kim W."/>
        </authorList>
    </citation>
    <scope>NUCLEOTIDE SEQUENCE</scope>
    <source>
        <strain evidence="20">CAU 1638</strain>
    </source>
</reference>
<dbReference type="InterPro" id="IPR001342">
    <property type="entry name" value="HDH_cat"/>
</dbReference>
<feature type="domain" description="Aspartate/homoserine dehydrogenase NAD-binding" evidence="19">
    <location>
        <begin position="29"/>
        <end position="157"/>
    </location>
</feature>
<comment type="pathway">
    <text evidence="3 16">Amino-acid biosynthesis; L-methionine biosynthesis via de novo pathway; L-homoserine from L-aspartate: step 3/3.</text>
</comment>
<dbReference type="GO" id="GO:0009088">
    <property type="term" value="P:threonine biosynthetic process"/>
    <property type="evidence" value="ECO:0007669"/>
    <property type="project" value="UniProtKB-KW"/>
</dbReference>
<dbReference type="PANTHER" id="PTHR43070">
    <property type="match status" value="1"/>
</dbReference>
<feature type="active site" description="Proton donor" evidence="14">
    <location>
        <position position="233"/>
    </location>
</feature>
<evidence type="ECO:0000256" key="16">
    <source>
        <dbReference type="RuleBase" id="RU000579"/>
    </source>
</evidence>
<dbReference type="RefSeq" id="WP_255135300.1">
    <property type="nucleotide sequence ID" value="NZ_JANDBC010000002.1"/>
</dbReference>
<dbReference type="GO" id="GO:0009086">
    <property type="term" value="P:methionine biosynthetic process"/>
    <property type="evidence" value="ECO:0007669"/>
    <property type="project" value="UniProtKB-KW"/>
</dbReference>
<evidence type="ECO:0000256" key="17">
    <source>
        <dbReference type="RuleBase" id="RU004171"/>
    </source>
</evidence>
<feature type="domain" description="Homoserine dehydrogenase catalytic" evidence="18">
    <location>
        <begin position="165"/>
        <end position="360"/>
    </location>
</feature>
<dbReference type="PIRSF" id="PIRSF036497">
    <property type="entry name" value="HDH_short"/>
    <property type="match status" value="1"/>
</dbReference>
<evidence type="ECO:0000259" key="19">
    <source>
        <dbReference type="Pfam" id="PF03447"/>
    </source>
</evidence>
<comment type="catalytic activity">
    <reaction evidence="12">
        <text>L-homoserine + NAD(+) = L-aspartate 4-semialdehyde + NADH + H(+)</text>
        <dbReference type="Rhea" id="RHEA:15757"/>
        <dbReference type="ChEBI" id="CHEBI:15378"/>
        <dbReference type="ChEBI" id="CHEBI:57476"/>
        <dbReference type="ChEBI" id="CHEBI:57540"/>
        <dbReference type="ChEBI" id="CHEBI:57945"/>
        <dbReference type="ChEBI" id="CHEBI:537519"/>
        <dbReference type="EC" id="1.1.1.3"/>
    </reaction>
    <physiologicalReaction direction="right-to-left" evidence="12">
        <dbReference type="Rhea" id="RHEA:15759"/>
    </physiologicalReaction>
</comment>
<evidence type="ECO:0000256" key="14">
    <source>
        <dbReference type="PIRSR" id="PIRSR036497-1"/>
    </source>
</evidence>
<organism evidence="20 21">
    <name type="scientific">Gracilimonas sediminicola</name>
    <dbReference type="NCBI Taxonomy" id="2952158"/>
    <lineage>
        <taxon>Bacteria</taxon>
        <taxon>Pseudomonadati</taxon>
        <taxon>Balneolota</taxon>
        <taxon>Balneolia</taxon>
        <taxon>Balneolales</taxon>
        <taxon>Balneolaceae</taxon>
        <taxon>Gracilimonas</taxon>
    </lineage>
</organism>
<evidence type="ECO:0000256" key="13">
    <source>
        <dbReference type="PIRNR" id="PIRNR036497"/>
    </source>
</evidence>
<protein>
    <recommendedName>
        <fullName evidence="5 13">Homoserine dehydrogenase</fullName>
        <shortName evidence="13">HDH</shortName>
        <ecNumber evidence="5 13">1.1.1.3</ecNumber>
    </recommendedName>
</protein>
<dbReference type="FunFam" id="3.30.360.10:FF:000006">
    <property type="entry name" value="Bifunctional aspartokinase/homoserine dehydrogenase"/>
    <property type="match status" value="1"/>
</dbReference>
<evidence type="ECO:0000256" key="12">
    <source>
        <dbReference type="ARBA" id="ARBA00049031"/>
    </source>
</evidence>
<evidence type="ECO:0000259" key="18">
    <source>
        <dbReference type="Pfam" id="PF00742"/>
    </source>
</evidence>
<dbReference type="AlphaFoldDB" id="A0A9X2L4U8"/>
<dbReference type="Pfam" id="PF00742">
    <property type="entry name" value="Homoserine_dh"/>
    <property type="match status" value="1"/>
</dbReference>
<evidence type="ECO:0000256" key="3">
    <source>
        <dbReference type="ARBA" id="ARBA00005062"/>
    </source>
</evidence>
<dbReference type="PROSITE" id="PS01042">
    <property type="entry name" value="HOMOSER_DHGENASE"/>
    <property type="match status" value="1"/>
</dbReference>
<dbReference type="GO" id="GO:0009090">
    <property type="term" value="P:homoserine biosynthetic process"/>
    <property type="evidence" value="ECO:0007669"/>
    <property type="project" value="UniProtKB-ARBA"/>
</dbReference>
<evidence type="ECO:0000256" key="8">
    <source>
        <dbReference type="ARBA" id="ARBA00022857"/>
    </source>
</evidence>
<evidence type="ECO:0000313" key="21">
    <source>
        <dbReference type="Proteomes" id="UP001139125"/>
    </source>
</evidence>
<dbReference type="InterPro" id="IPR005106">
    <property type="entry name" value="Asp/hSer_DH_NAD-bd"/>
</dbReference>
<keyword evidence="21" id="KW-1185">Reference proteome</keyword>
<comment type="caution">
    <text evidence="20">The sequence shown here is derived from an EMBL/GenBank/DDBJ whole genome shotgun (WGS) entry which is preliminary data.</text>
</comment>
<keyword evidence="8 13" id="KW-0521">NADP</keyword>
<proteinExistence type="inferred from homology"/>
<dbReference type="InterPro" id="IPR019811">
    <property type="entry name" value="HDH_CS"/>
</dbReference>
<evidence type="ECO:0000256" key="4">
    <source>
        <dbReference type="ARBA" id="ARBA00006753"/>
    </source>
</evidence>
<dbReference type="GO" id="GO:0009089">
    <property type="term" value="P:lysine biosynthetic process via diaminopimelate"/>
    <property type="evidence" value="ECO:0007669"/>
    <property type="project" value="UniProtKB-ARBA"/>
</dbReference>
<keyword evidence="6 13" id="KW-0028">Amino-acid biosynthesis</keyword>
<comment type="pathway">
    <text evidence="2 16">Amino-acid biosynthesis; L-threonine biosynthesis; L-threonine from L-aspartate: step 3/5.</text>
</comment>
<evidence type="ECO:0000313" key="20">
    <source>
        <dbReference type="EMBL" id="MCP9292416.1"/>
    </source>
</evidence>
<accession>A0A9X2L4U8</accession>
<dbReference type="Pfam" id="PF03447">
    <property type="entry name" value="NAD_binding_3"/>
    <property type="match status" value="1"/>
</dbReference>
<dbReference type="SUPFAM" id="SSF55347">
    <property type="entry name" value="Glyceraldehyde-3-phosphate dehydrogenase-like, C-terminal domain"/>
    <property type="match status" value="1"/>
</dbReference>
<dbReference type="Gene3D" id="3.30.360.10">
    <property type="entry name" value="Dihydrodipicolinate Reductase, domain 2"/>
    <property type="match status" value="1"/>
</dbReference>
<feature type="binding site" evidence="15">
    <location>
        <position position="218"/>
    </location>
    <ligand>
        <name>L-homoserine</name>
        <dbReference type="ChEBI" id="CHEBI:57476"/>
    </ligand>
</feature>
<dbReference type="EMBL" id="JANDBC010000002">
    <property type="protein sequence ID" value="MCP9292416.1"/>
    <property type="molecule type" value="Genomic_DNA"/>
</dbReference>
<sequence length="366" mass="40026">MTLTLKKTTTDTHQELSVQRKNINLFIAGLGAVGGTLTKLIRQLDHSLYELNVIGVCNSKFTQWNPDMEQVISKSRLTDGEPTDWNSIPVELVNRSDGNLIFIDATGSEIVAQQFQYLLDNGVHIATPSKRANSFSQDYFDGLINANNSGRAQYRYETAVGAGLPVISTLKTLLNSGDEITKITGVASGTMTYLFTQLQNGVPFSEAVKKAKDGGYSEPDPRDDLSGEDVARKFLILARTSGYKFERDQIRVDTLVPEKLISLSTEDFLQQLPEYDGHWKSRNAQAMVNNRKLRYVGTFTPDGISVGIEEVKGDSPLGGLQGTDNLIQIYTKRYSTSPIIVQGPGAGREVTAAGVLGDIIDIAGIL</sequence>
<comment type="cofactor">
    <cofactor evidence="1">
        <name>a metal cation</name>
        <dbReference type="ChEBI" id="CHEBI:25213"/>
    </cofactor>
</comment>
<dbReference type="InterPro" id="IPR022697">
    <property type="entry name" value="HDH_short"/>
</dbReference>
<feature type="binding site" evidence="15">
    <location>
        <begin position="29"/>
        <end position="34"/>
    </location>
    <ligand>
        <name>NADP(+)</name>
        <dbReference type="ChEBI" id="CHEBI:58349"/>
    </ligand>
</feature>